<reference evidence="1 2" key="1">
    <citation type="submission" date="2019-03" db="EMBL/GenBank/DDBJ databases">
        <title>Single cell metagenomics reveals metabolic interactions within the superorganism composed of flagellate Streblomastix strix and complex community of Bacteroidetes bacteria on its surface.</title>
        <authorList>
            <person name="Treitli S.C."/>
            <person name="Kolisko M."/>
            <person name="Husnik F."/>
            <person name="Keeling P."/>
            <person name="Hampl V."/>
        </authorList>
    </citation>
    <scope>NUCLEOTIDE SEQUENCE [LARGE SCALE GENOMIC DNA]</scope>
    <source>
        <strain evidence="1">ST1C</strain>
    </source>
</reference>
<gene>
    <name evidence="1" type="ORF">EZS28_046593</name>
</gene>
<protein>
    <submittedName>
        <fullName evidence="1">Uncharacterized protein</fullName>
    </submittedName>
</protein>
<organism evidence="1 2">
    <name type="scientific">Streblomastix strix</name>
    <dbReference type="NCBI Taxonomy" id="222440"/>
    <lineage>
        <taxon>Eukaryota</taxon>
        <taxon>Metamonada</taxon>
        <taxon>Preaxostyla</taxon>
        <taxon>Oxymonadida</taxon>
        <taxon>Streblomastigidae</taxon>
        <taxon>Streblomastix</taxon>
    </lineage>
</organism>
<feature type="non-terminal residue" evidence="1">
    <location>
        <position position="162"/>
    </location>
</feature>
<dbReference type="InterPro" id="IPR011989">
    <property type="entry name" value="ARM-like"/>
</dbReference>
<comment type="caution">
    <text evidence="1">The sequence shown here is derived from an EMBL/GenBank/DDBJ whole genome shotgun (WGS) entry which is preliminary data.</text>
</comment>
<proteinExistence type="predicted"/>
<evidence type="ECO:0000313" key="1">
    <source>
        <dbReference type="EMBL" id="KAA6357880.1"/>
    </source>
</evidence>
<dbReference type="AlphaFoldDB" id="A0A5J4TJD5"/>
<dbReference type="Proteomes" id="UP000324800">
    <property type="component" value="Unassembled WGS sequence"/>
</dbReference>
<evidence type="ECO:0000313" key="2">
    <source>
        <dbReference type="Proteomes" id="UP000324800"/>
    </source>
</evidence>
<sequence>MIQLKDVKEFGRTFLASIACMMLDFTQSSNWGEDMDADDPEQFIDQGIYAIDIFVEEMGANYAFPILFDLTSKLACSKNSKERVVGLMMLSAGIENSAMYIKKKQAVQPILQLIGNVLQFDREPSSLVSRIPIIMIPIHSNIICFPILLQLQVIPELTSVKT</sequence>
<dbReference type="Gene3D" id="1.25.10.10">
    <property type="entry name" value="Leucine-rich Repeat Variant"/>
    <property type="match status" value="1"/>
</dbReference>
<name>A0A5J4TJD5_9EUKA</name>
<accession>A0A5J4TJD5</accession>
<dbReference type="EMBL" id="SNRW01030713">
    <property type="protein sequence ID" value="KAA6357880.1"/>
    <property type="molecule type" value="Genomic_DNA"/>
</dbReference>